<dbReference type="Pfam" id="PF13416">
    <property type="entry name" value="SBP_bac_8"/>
    <property type="match status" value="1"/>
</dbReference>
<evidence type="ECO:0000256" key="1">
    <source>
        <dbReference type="ARBA" id="ARBA00004196"/>
    </source>
</evidence>
<dbReference type="InterPro" id="IPR006311">
    <property type="entry name" value="TAT_signal"/>
</dbReference>
<comment type="similarity">
    <text evidence="2">Belongs to the bacterial solute-binding protein 1 family.</text>
</comment>
<keyword evidence="4 5" id="KW-0732">Signal</keyword>
<evidence type="ECO:0000256" key="3">
    <source>
        <dbReference type="ARBA" id="ARBA00022448"/>
    </source>
</evidence>
<dbReference type="InterPro" id="IPR006059">
    <property type="entry name" value="SBP"/>
</dbReference>
<dbReference type="GO" id="GO:0030313">
    <property type="term" value="C:cell envelope"/>
    <property type="evidence" value="ECO:0007669"/>
    <property type="project" value="UniProtKB-SubCell"/>
</dbReference>
<dbReference type="PANTHER" id="PTHR43649:SF31">
    <property type="entry name" value="SN-GLYCEROL-3-PHOSPHATE-BINDING PERIPLASMIC PROTEIN UGPB"/>
    <property type="match status" value="1"/>
</dbReference>
<protein>
    <submittedName>
        <fullName evidence="6">Sugar ABC transporter substrate-binding protein</fullName>
    </submittedName>
</protein>
<dbReference type="InterPro" id="IPR050490">
    <property type="entry name" value="Bact_solute-bd_prot1"/>
</dbReference>
<dbReference type="AlphaFoldDB" id="A0A6B1D9D0"/>
<dbReference type="CDD" id="cd13585">
    <property type="entry name" value="PBP2_TMBP_like"/>
    <property type="match status" value="1"/>
</dbReference>
<comment type="caution">
    <text evidence="6">The sequence shown here is derived from an EMBL/GenBank/DDBJ whole genome shotgun (WGS) entry which is preliminary data.</text>
</comment>
<organism evidence="6">
    <name type="scientific">Caldilineaceae bacterium SB0661_bin_32</name>
    <dbReference type="NCBI Taxonomy" id="2605255"/>
    <lineage>
        <taxon>Bacteria</taxon>
        <taxon>Bacillati</taxon>
        <taxon>Chloroflexota</taxon>
        <taxon>Caldilineae</taxon>
        <taxon>Caldilineales</taxon>
        <taxon>Caldilineaceae</taxon>
    </lineage>
</organism>
<reference evidence="6" key="1">
    <citation type="submission" date="2019-09" db="EMBL/GenBank/DDBJ databases">
        <title>Characterisation of the sponge microbiome using genome-centric metagenomics.</title>
        <authorList>
            <person name="Engelberts J.P."/>
            <person name="Robbins S.J."/>
            <person name="De Goeij J.M."/>
            <person name="Aranda M."/>
            <person name="Bell S.C."/>
            <person name="Webster N.S."/>
        </authorList>
    </citation>
    <scope>NUCLEOTIDE SEQUENCE</scope>
    <source>
        <strain evidence="6">SB0661_bin_32</strain>
    </source>
</reference>
<dbReference type="PANTHER" id="PTHR43649">
    <property type="entry name" value="ARABINOSE-BINDING PROTEIN-RELATED"/>
    <property type="match status" value="1"/>
</dbReference>
<evidence type="ECO:0000256" key="4">
    <source>
        <dbReference type="ARBA" id="ARBA00022729"/>
    </source>
</evidence>
<accession>A0A6B1D9D0</accession>
<feature type="chain" id="PRO_5025619396" evidence="5">
    <location>
        <begin position="29"/>
        <end position="451"/>
    </location>
</feature>
<evidence type="ECO:0000256" key="2">
    <source>
        <dbReference type="ARBA" id="ARBA00008520"/>
    </source>
</evidence>
<name>A0A6B1D9D0_9CHLR</name>
<dbReference type="EMBL" id="VXMH01000092">
    <property type="protein sequence ID" value="MYC96640.1"/>
    <property type="molecule type" value="Genomic_DNA"/>
</dbReference>
<dbReference type="PROSITE" id="PS51318">
    <property type="entry name" value="TAT"/>
    <property type="match status" value="1"/>
</dbReference>
<comment type="subcellular location">
    <subcellularLocation>
        <location evidence="1">Cell envelope</location>
    </subcellularLocation>
</comment>
<evidence type="ECO:0000256" key="5">
    <source>
        <dbReference type="SAM" id="SignalP"/>
    </source>
</evidence>
<sequence length="451" mass="49070">MKGYSSDFLSRRSFLRLSSLGVGATALAACMPVAAPAGGDAGGDAGMAEPTAVSFLTQGGGEVAFLRYEPLIEDFQAANSGITIDPIWEPGGAIQIQTKLLTLIAAGDAPDSYWAHSYTNSGQAVRNIQLDVNPFIDADDDISGDDFLLAAYKDFQYEGRQIGFPRETTSTVIIYNAEFFDAAGMPRPSDSWTWGDFIECATAMTQGEGPDRVYGTADWHRNRNTWIRMWQKGGDVLSEDRTKFTMNQEPSLSQVVEIQDWHREGGIHVPATVTEAGGFSTGDLFTTGRIGMFPQFSVFSNVMSSEFEWDIAHFPVDEGDTRTTRVASAGHSLYSGTENPDAAWQWMKFLGGENAFRHWVEATGLNVPSLKVVAESLLETMADVLPPSAQIMLDAFEYGRPEPVSGDWIGVHREVQPALDSIYGIEKADAQATLDAIAGRVEELAVYVPGV</sequence>
<proteinExistence type="inferred from homology"/>
<gene>
    <name evidence="6" type="ORF">F4X14_16870</name>
</gene>
<keyword evidence="3" id="KW-0813">Transport</keyword>
<dbReference type="SUPFAM" id="SSF53850">
    <property type="entry name" value="Periplasmic binding protein-like II"/>
    <property type="match status" value="1"/>
</dbReference>
<dbReference type="Gene3D" id="3.40.190.10">
    <property type="entry name" value="Periplasmic binding protein-like II"/>
    <property type="match status" value="1"/>
</dbReference>
<evidence type="ECO:0000313" key="6">
    <source>
        <dbReference type="EMBL" id="MYC96640.1"/>
    </source>
</evidence>
<dbReference type="PROSITE" id="PS51257">
    <property type="entry name" value="PROKAR_LIPOPROTEIN"/>
    <property type="match status" value="1"/>
</dbReference>
<feature type="signal peptide" evidence="5">
    <location>
        <begin position="1"/>
        <end position="28"/>
    </location>
</feature>